<dbReference type="InterPro" id="IPR032675">
    <property type="entry name" value="LRR_dom_sf"/>
</dbReference>
<reference evidence="2 3" key="1">
    <citation type="submission" date="2015-06" db="EMBL/GenBank/DDBJ databases">
        <title>Survival trade-offs in plant roots during colonization by closely related pathogenic and mutualistic fungi.</title>
        <authorList>
            <person name="Hacquard S."/>
            <person name="Kracher B."/>
            <person name="Hiruma K."/>
            <person name="Weinman A."/>
            <person name="Muench P."/>
            <person name="Garrido Oter R."/>
            <person name="Ver Loren van Themaat E."/>
            <person name="Dallerey J.-F."/>
            <person name="Damm U."/>
            <person name="Henrissat B."/>
            <person name="Lespinet O."/>
            <person name="Thon M."/>
            <person name="Kemen E."/>
            <person name="McHardy A.C."/>
            <person name="Schulze-Lefert P."/>
            <person name="O'Connell R.J."/>
        </authorList>
    </citation>
    <scope>NUCLEOTIDE SEQUENCE [LARGE SCALE GENOMIC DNA]</scope>
    <source>
        <strain evidence="2 3">MAFF 238704</strain>
    </source>
</reference>
<name>A0A161Y5W5_COLIC</name>
<dbReference type="EMBL" id="LFIW01000777">
    <property type="protein sequence ID" value="KZL84852.1"/>
    <property type="molecule type" value="Genomic_DNA"/>
</dbReference>
<dbReference type="STRING" id="1573173.A0A161Y5W5"/>
<dbReference type="InterPro" id="IPR001810">
    <property type="entry name" value="F-box_dom"/>
</dbReference>
<comment type="caution">
    <text evidence="2">The sequence shown here is derived from an EMBL/GenBank/DDBJ whole genome shotgun (WGS) entry which is preliminary data.</text>
</comment>
<dbReference type="Gene3D" id="3.80.10.10">
    <property type="entry name" value="Ribonuclease Inhibitor"/>
    <property type="match status" value="1"/>
</dbReference>
<dbReference type="PROSITE" id="PS50181">
    <property type="entry name" value="FBOX"/>
    <property type="match status" value="1"/>
</dbReference>
<accession>A0A161Y5W5</accession>
<feature type="domain" description="F-box" evidence="1">
    <location>
        <begin position="3"/>
        <end position="52"/>
    </location>
</feature>
<organism evidence="2 3">
    <name type="scientific">Colletotrichum incanum</name>
    <name type="common">Soybean anthracnose fungus</name>
    <dbReference type="NCBI Taxonomy" id="1573173"/>
    <lineage>
        <taxon>Eukaryota</taxon>
        <taxon>Fungi</taxon>
        <taxon>Dikarya</taxon>
        <taxon>Ascomycota</taxon>
        <taxon>Pezizomycotina</taxon>
        <taxon>Sordariomycetes</taxon>
        <taxon>Hypocreomycetidae</taxon>
        <taxon>Glomerellales</taxon>
        <taxon>Glomerellaceae</taxon>
        <taxon>Colletotrichum</taxon>
        <taxon>Colletotrichum spaethianum species complex</taxon>
    </lineage>
</organism>
<evidence type="ECO:0000313" key="2">
    <source>
        <dbReference type="EMBL" id="KZL84852.1"/>
    </source>
</evidence>
<proteinExistence type="predicted"/>
<gene>
    <name evidence="2" type="ORF">CI238_12616</name>
</gene>
<keyword evidence="3" id="KW-1185">Reference proteome</keyword>
<dbReference type="Proteomes" id="UP000076584">
    <property type="component" value="Unassembled WGS sequence"/>
</dbReference>
<dbReference type="SUPFAM" id="SSF52047">
    <property type="entry name" value="RNI-like"/>
    <property type="match status" value="1"/>
</dbReference>
<evidence type="ECO:0000313" key="3">
    <source>
        <dbReference type="Proteomes" id="UP000076584"/>
    </source>
</evidence>
<protein>
    <recommendedName>
        <fullName evidence="1">F-box domain-containing protein</fullName>
    </recommendedName>
</protein>
<dbReference type="AlphaFoldDB" id="A0A161Y5W5"/>
<sequence>MAAYRLVGLPTEIVALLATNLPSQDLQNLRQTCKPMAEKTAMAFHDRFFATRYVMLERHSLLNLVTISHHPTLSKAVRTVELCVDHLILPSDYLSREELKTFGIIDEYDIVRQHDGEPIAVGDDGWEATHTIYEDGWKDQVDLFKTLRHIQYLTDVFSHLPNCKSVGLRDKTRPWGAMRLSRKTGSFANRFITRVLPNSMVHGVTLIRTLLVALLKSRLPVEELYVDFGHLMLGCTSVIPRMLALPAAAANAFKKQLTTITTFWIMVNPKQSENDFPAEACKMLPLGDIACEPDRGWVSDFLGFLRLFPALSNLTISFNYGEDQQQFSELSARLTIPDLRSLRLENLECTKDELMGLLLRHKETLRTVELDCVGLNGGSPDAWSYMVQEIRQACRLEKLDLSMCRVDEREFPFRFQIPERLYAERDDDWGGMIAKLRASEVDSEGCSLSKD</sequence>
<evidence type="ECO:0000259" key="1">
    <source>
        <dbReference type="PROSITE" id="PS50181"/>
    </source>
</evidence>